<dbReference type="RefSeq" id="WP_211455477.1">
    <property type="nucleotide sequence ID" value="NZ_JAANES010000001.1"/>
</dbReference>
<comment type="caution">
    <text evidence="1">The sequence shown here is derived from an EMBL/GenBank/DDBJ whole genome shotgun (WGS) entry which is preliminary data.</text>
</comment>
<name>A0ABS5LLD4_9BURK</name>
<gene>
    <name evidence="1" type="ORF">DJFAAGMI_00004</name>
</gene>
<sequence>MKRRLLISTLSTLAVAATGALSWSWLRKRPGSTERRSVIQTVFSQALPPLSAQHLQLIRLLQVQWIPVESGAPGFDPVQPFGGDLSTLDTAQQVLRSHDPAMATRLLAEVCLWLPEFVANATLAPGRYALPPDFSGQAPDSSFDFRPEHLTLLHAALWREVGTDDLPYVLAEEEDGQAIWPLPYIDGKRPYGDRSYYQIDMADILGKPYARNAQGQYILPPQKDEALKQLHLQTQAALQILLMHGTPPSGIRSLAT</sequence>
<dbReference type="EMBL" id="JAANES010000001">
    <property type="protein sequence ID" value="MBS3017305.1"/>
    <property type="molecule type" value="Genomic_DNA"/>
</dbReference>
<reference evidence="1 2" key="1">
    <citation type="submission" date="2020-03" db="EMBL/GenBank/DDBJ databases">
        <title>The role of nitrogen metabolism on polyethylene biodegradation.</title>
        <authorList>
            <person name="Peixoto J."/>
            <person name="Vizzotto C.S."/>
            <person name="Ramos A."/>
            <person name="Alves G."/>
            <person name="Steindorff A."/>
            <person name="Kruger R."/>
        </authorList>
    </citation>
    <scope>NUCLEOTIDE SEQUENCE [LARGE SCALE GENOMIC DNA]</scope>
    <source>
        <strain evidence="1 2">PE63</strain>
    </source>
</reference>
<proteinExistence type="predicted"/>
<organism evidence="1 2">
    <name type="scientific">Comamonas brasiliensis</name>
    <dbReference type="NCBI Taxonomy" id="1812482"/>
    <lineage>
        <taxon>Bacteria</taxon>
        <taxon>Pseudomonadati</taxon>
        <taxon>Pseudomonadota</taxon>
        <taxon>Betaproteobacteria</taxon>
        <taxon>Burkholderiales</taxon>
        <taxon>Comamonadaceae</taxon>
        <taxon>Comamonas</taxon>
    </lineage>
</organism>
<accession>A0ABS5LLD4</accession>
<keyword evidence="2" id="KW-1185">Reference proteome</keyword>
<protein>
    <submittedName>
        <fullName evidence="1">Uncharacterized protein</fullName>
    </submittedName>
</protein>
<evidence type="ECO:0000313" key="2">
    <source>
        <dbReference type="Proteomes" id="UP001647436"/>
    </source>
</evidence>
<dbReference type="Proteomes" id="UP001647436">
    <property type="component" value="Unassembled WGS sequence"/>
</dbReference>
<evidence type="ECO:0000313" key="1">
    <source>
        <dbReference type="EMBL" id="MBS3017305.1"/>
    </source>
</evidence>